<keyword evidence="4" id="KW-1185">Reference proteome</keyword>
<dbReference type="InterPro" id="IPR001789">
    <property type="entry name" value="Sig_transdc_resp-reg_receiver"/>
</dbReference>
<dbReference type="Proteomes" id="UP001275315">
    <property type="component" value="Unassembled WGS sequence"/>
</dbReference>
<keyword evidence="1" id="KW-0597">Phosphoprotein</keyword>
<dbReference type="EMBL" id="JAWDIQ010000001">
    <property type="protein sequence ID" value="MDY0408231.1"/>
    <property type="molecule type" value="Genomic_DNA"/>
</dbReference>
<dbReference type="Pfam" id="PF00072">
    <property type="entry name" value="Response_reg"/>
    <property type="match status" value="1"/>
</dbReference>
<dbReference type="SUPFAM" id="SSF52172">
    <property type="entry name" value="CheY-like"/>
    <property type="match status" value="1"/>
</dbReference>
<dbReference type="InterPro" id="IPR011006">
    <property type="entry name" value="CheY-like_superfamily"/>
</dbReference>
<dbReference type="Gene3D" id="3.40.50.2300">
    <property type="match status" value="1"/>
</dbReference>
<dbReference type="SMART" id="SM00448">
    <property type="entry name" value="REC"/>
    <property type="match status" value="1"/>
</dbReference>
<gene>
    <name evidence="3" type="ORF">RWD45_06190</name>
</gene>
<protein>
    <submittedName>
        <fullName evidence="3">Response regulator</fullName>
    </submittedName>
</protein>
<evidence type="ECO:0000313" key="4">
    <source>
        <dbReference type="Proteomes" id="UP001275315"/>
    </source>
</evidence>
<dbReference type="InterPro" id="IPR052048">
    <property type="entry name" value="ST_Response_Regulator"/>
</dbReference>
<dbReference type="PANTHER" id="PTHR43228">
    <property type="entry name" value="TWO-COMPONENT RESPONSE REGULATOR"/>
    <property type="match status" value="1"/>
</dbReference>
<dbReference type="RefSeq" id="WP_320378982.1">
    <property type="nucleotide sequence ID" value="NZ_JAWDIQ010000001.1"/>
</dbReference>
<feature type="domain" description="Response regulatory" evidence="2">
    <location>
        <begin position="3"/>
        <end position="118"/>
    </location>
</feature>
<organism evidence="3 4">
    <name type="scientific">Paracerasibacillus soli</name>
    <dbReference type="NCBI Taxonomy" id="480284"/>
    <lineage>
        <taxon>Bacteria</taxon>
        <taxon>Bacillati</taxon>
        <taxon>Bacillota</taxon>
        <taxon>Bacilli</taxon>
        <taxon>Bacillales</taxon>
        <taxon>Bacillaceae</taxon>
        <taxon>Paracerasibacillus</taxon>
    </lineage>
</organism>
<comment type="caution">
    <text evidence="3">The sequence shown here is derived from an EMBL/GenBank/DDBJ whole genome shotgun (WGS) entry which is preliminary data.</text>
</comment>
<proteinExistence type="predicted"/>
<evidence type="ECO:0000313" key="3">
    <source>
        <dbReference type="EMBL" id="MDY0408231.1"/>
    </source>
</evidence>
<accession>A0ABU5CPF0</accession>
<reference evidence="3 4" key="1">
    <citation type="submission" date="2023-10" db="EMBL/GenBank/DDBJ databases">
        <title>Virgibacillus soli CC-YMP-6 genome.</title>
        <authorList>
            <person name="Miliotis G."/>
            <person name="Sengupta P."/>
            <person name="Hameed A."/>
            <person name="Chuvochina M."/>
            <person name="Mcdonagh F."/>
            <person name="Simpson A.C."/>
            <person name="Singh N.K."/>
            <person name="Rekha P.D."/>
            <person name="Raman K."/>
            <person name="Hugenholtz P."/>
            <person name="Venkateswaran K."/>
        </authorList>
    </citation>
    <scope>NUCLEOTIDE SEQUENCE [LARGE SCALE GENOMIC DNA]</scope>
    <source>
        <strain evidence="3 4">CC-YMP-6</strain>
    </source>
</reference>
<sequence length="121" mass="13713">MARIMIVDDTKFIRMTLSTILQNLHHDIIAEAENGQEAVTLYLEHQPDLVFMDITMPVMSGIEAINKIMQHDQSAKIIVCSAMGQQKTVVQAIESGAKDFVVKPFDENRIKETVQRVLHHI</sequence>
<dbReference type="PANTHER" id="PTHR43228:SF1">
    <property type="entry name" value="TWO-COMPONENT RESPONSE REGULATOR ARR22"/>
    <property type="match status" value="1"/>
</dbReference>
<feature type="modified residue" description="4-aspartylphosphate" evidence="1">
    <location>
        <position position="53"/>
    </location>
</feature>
<name>A0ABU5CPF0_9BACI</name>
<evidence type="ECO:0000256" key="1">
    <source>
        <dbReference type="PROSITE-ProRule" id="PRU00169"/>
    </source>
</evidence>
<evidence type="ECO:0000259" key="2">
    <source>
        <dbReference type="PROSITE" id="PS50110"/>
    </source>
</evidence>
<dbReference type="PROSITE" id="PS50110">
    <property type="entry name" value="RESPONSE_REGULATORY"/>
    <property type="match status" value="1"/>
</dbReference>